<evidence type="ECO:0000259" key="1">
    <source>
        <dbReference type="Pfam" id="PF10536"/>
    </source>
</evidence>
<evidence type="ECO:0000313" key="2">
    <source>
        <dbReference type="Proteomes" id="UP000515124"/>
    </source>
</evidence>
<keyword evidence="2" id="KW-1185">Reference proteome</keyword>
<dbReference type="Pfam" id="PF10536">
    <property type="entry name" value="PMD"/>
    <property type="match status" value="1"/>
</dbReference>
<accession>A0A6P5U2X0</accession>
<gene>
    <name evidence="3" type="primary">LOC110773259</name>
</gene>
<reference evidence="3" key="1">
    <citation type="submission" date="2025-08" db="UniProtKB">
        <authorList>
            <consortium name="RefSeq"/>
        </authorList>
    </citation>
    <scope>IDENTIFICATION</scope>
</reference>
<dbReference type="InterPro" id="IPR044824">
    <property type="entry name" value="MAIN-like"/>
</dbReference>
<proteinExistence type="predicted"/>
<dbReference type="RefSeq" id="XP_021833459.1">
    <property type="nucleotide sequence ID" value="XM_021977767.1"/>
</dbReference>
<dbReference type="InterPro" id="IPR019557">
    <property type="entry name" value="AminoTfrase-like_pln_mobile"/>
</dbReference>
<dbReference type="PANTHER" id="PTHR46033:SF8">
    <property type="entry name" value="PROTEIN MAINTENANCE OF MERISTEMS-LIKE"/>
    <property type="match status" value="1"/>
</dbReference>
<sequence length="294" mass="33674">MTPKDFSAITGLPVCGKPLKYDMEAHKKPKEVVRLFGTPIASLINTKIKYRDIVEKYKGWKPQTAVQEHHLAKVDEIKDYNWGGAGLSCLYLSMDAISRRIVSSSGGYWRAWEVWACEYLKPLALSRPCTDEDSQWPRALRWLSAPDVRETSHNLEQFRITLRYITTDQVNWYPWGTDDTTLPHYVQSSIPATKQRILLQGPAGYAWYLGERVAVQSLGAPDQRIPKRPPPTMLKDMKVYAVDNKTKASLKGFKADDWFAEKADYGVFRNEYVRYKHYPSVTDNVSFSFPNGPS</sequence>
<feature type="domain" description="Aminotransferase-like plant mobile" evidence="1">
    <location>
        <begin position="71"/>
        <end position="246"/>
    </location>
</feature>
<protein>
    <submittedName>
        <fullName evidence="3">Uncharacterized protein LOC110773259</fullName>
    </submittedName>
</protein>
<evidence type="ECO:0000313" key="3">
    <source>
        <dbReference type="RefSeq" id="XP_021833459.1"/>
    </source>
</evidence>
<dbReference type="Proteomes" id="UP000515124">
    <property type="component" value="Unplaced"/>
</dbReference>
<dbReference type="KEGG" id="pavi:110773259"/>
<dbReference type="PANTHER" id="PTHR46033">
    <property type="entry name" value="PROTEIN MAIN-LIKE 2"/>
    <property type="match status" value="1"/>
</dbReference>
<dbReference type="GO" id="GO:0010073">
    <property type="term" value="P:meristem maintenance"/>
    <property type="evidence" value="ECO:0007669"/>
    <property type="project" value="InterPro"/>
</dbReference>
<name>A0A6P5U2X0_PRUAV</name>
<organism evidence="2 3">
    <name type="scientific">Prunus avium</name>
    <name type="common">Cherry</name>
    <name type="synonym">Cerasus avium</name>
    <dbReference type="NCBI Taxonomy" id="42229"/>
    <lineage>
        <taxon>Eukaryota</taxon>
        <taxon>Viridiplantae</taxon>
        <taxon>Streptophyta</taxon>
        <taxon>Embryophyta</taxon>
        <taxon>Tracheophyta</taxon>
        <taxon>Spermatophyta</taxon>
        <taxon>Magnoliopsida</taxon>
        <taxon>eudicotyledons</taxon>
        <taxon>Gunneridae</taxon>
        <taxon>Pentapetalae</taxon>
        <taxon>rosids</taxon>
        <taxon>fabids</taxon>
        <taxon>Rosales</taxon>
        <taxon>Rosaceae</taxon>
        <taxon>Amygdaloideae</taxon>
        <taxon>Amygdaleae</taxon>
        <taxon>Prunus</taxon>
    </lineage>
</organism>
<dbReference type="GeneID" id="110773259"/>
<dbReference type="AlphaFoldDB" id="A0A6P5U2X0"/>